<dbReference type="RefSeq" id="WP_054255176.1">
    <property type="nucleotide sequence ID" value="NZ_CYIG01000005.1"/>
</dbReference>
<dbReference type="InterPro" id="IPR036457">
    <property type="entry name" value="PPM-type-like_dom_sf"/>
</dbReference>
<sequence>MTPHSRMEYLFFARTDCGRVRKNNEDAVATAPEIGLALLADGMGGYNAGEVASNMAISITEHAMARWFAHAGTTPTTSDVRKALQESVQEANLAVLNTALQQPQCAGMGTTLVAAVFVQDRLVLGHMGDSRCYRLRDGQLQQITRDHSWLQEQMDAGLMTPEEAAQSGNGNLVTRALGVEESTPMEINEFQVLPQDLFLLCSDGLTDMMDDHELLMLANTPVSLEEKANLLIDTANTFGGRDNISVVLVQAQAENRKRGFISRLLHKSSPRV</sequence>
<dbReference type="InterPro" id="IPR001932">
    <property type="entry name" value="PPM-type_phosphatase-like_dom"/>
</dbReference>
<dbReference type="AlphaFoldDB" id="A0A1I7FJK4"/>
<dbReference type="GO" id="GO:0004722">
    <property type="term" value="F:protein serine/threonine phosphatase activity"/>
    <property type="evidence" value="ECO:0007669"/>
    <property type="project" value="InterPro"/>
</dbReference>
<dbReference type="Gene3D" id="3.60.40.10">
    <property type="entry name" value="PPM-type phosphatase domain"/>
    <property type="match status" value="1"/>
</dbReference>
<dbReference type="Proteomes" id="UP000183656">
    <property type="component" value="Unassembled WGS sequence"/>
</dbReference>
<feature type="domain" description="PPM-type phosphatase" evidence="1">
    <location>
        <begin position="10"/>
        <end position="251"/>
    </location>
</feature>
<name>A0A1I7FJK4_9BURK</name>
<dbReference type="PROSITE" id="PS51746">
    <property type="entry name" value="PPM_2"/>
    <property type="match status" value="1"/>
</dbReference>
<dbReference type="OrthoDB" id="9801841at2"/>
<dbReference type="SMART" id="SM00331">
    <property type="entry name" value="PP2C_SIG"/>
    <property type="match status" value="1"/>
</dbReference>
<organism evidence="2 3">
    <name type="scientific">Paenacidovorax caeni</name>
    <dbReference type="NCBI Taxonomy" id="343013"/>
    <lineage>
        <taxon>Bacteria</taxon>
        <taxon>Pseudomonadati</taxon>
        <taxon>Pseudomonadota</taxon>
        <taxon>Betaproteobacteria</taxon>
        <taxon>Burkholderiales</taxon>
        <taxon>Comamonadaceae</taxon>
        <taxon>Paenacidovorax</taxon>
    </lineage>
</organism>
<evidence type="ECO:0000313" key="3">
    <source>
        <dbReference type="Proteomes" id="UP000183656"/>
    </source>
</evidence>
<dbReference type="NCBIfam" id="NF033484">
    <property type="entry name" value="Stp1_PP2C_phos"/>
    <property type="match status" value="1"/>
</dbReference>
<dbReference type="PANTHER" id="PTHR47992">
    <property type="entry name" value="PROTEIN PHOSPHATASE"/>
    <property type="match status" value="1"/>
</dbReference>
<accession>A0A1I7FJK4</accession>
<evidence type="ECO:0000259" key="1">
    <source>
        <dbReference type="PROSITE" id="PS51746"/>
    </source>
</evidence>
<gene>
    <name evidence="2" type="ORF">SAMN04489707_1002108</name>
</gene>
<proteinExistence type="predicted"/>
<reference evidence="2 3" key="1">
    <citation type="submission" date="2016-10" db="EMBL/GenBank/DDBJ databases">
        <authorList>
            <person name="de Groot N.N."/>
        </authorList>
    </citation>
    <scope>NUCLEOTIDE SEQUENCE [LARGE SCALE GENOMIC DNA]</scope>
    <source>
        <strain evidence="2 3">R-24608</strain>
    </source>
</reference>
<dbReference type="SMART" id="SM00332">
    <property type="entry name" value="PP2Cc"/>
    <property type="match status" value="1"/>
</dbReference>
<keyword evidence="3" id="KW-1185">Reference proteome</keyword>
<dbReference type="Pfam" id="PF13672">
    <property type="entry name" value="PP2C_2"/>
    <property type="match status" value="1"/>
</dbReference>
<evidence type="ECO:0000313" key="2">
    <source>
        <dbReference type="EMBL" id="SFU36361.1"/>
    </source>
</evidence>
<dbReference type="STRING" id="343013.SAMN04489707_1002108"/>
<protein>
    <submittedName>
        <fullName evidence="2">Protein phosphatase</fullName>
    </submittedName>
</protein>
<dbReference type="SUPFAM" id="SSF81606">
    <property type="entry name" value="PP2C-like"/>
    <property type="match status" value="1"/>
</dbReference>
<dbReference type="InterPro" id="IPR015655">
    <property type="entry name" value="PP2C"/>
</dbReference>
<dbReference type="CDD" id="cd00143">
    <property type="entry name" value="PP2Cc"/>
    <property type="match status" value="1"/>
</dbReference>
<dbReference type="EMBL" id="FPBX01000002">
    <property type="protein sequence ID" value="SFU36361.1"/>
    <property type="molecule type" value="Genomic_DNA"/>
</dbReference>